<evidence type="ECO:0000313" key="4">
    <source>
        <dbReference type="Proteomes" id="UP000245412"/>
    </source>
</evidence>
<evidence type="ECO:0000313" key="3">
    <source>
        <dbReference type="EMBL" id="PWJ76775.1"/>
    </source>
</evidence>
<feature type="transmembrane region" description="Helical" evidence="1">
    <location>
        <begin position="98"/>
        <end position="117"/>
    </location>
</feature>
<dbReference type="PANTHER" id="PTHR34978:SF3">
    <property type="entry name" value="SLR0241 PROTEIN"/>
    <property type="match status" value="1"/>
</dbReference>
<dbReference type="InterPro" id="IPR052173">
    <property type="entry name" value="Beta-lactam_resp_regulator"/>
</dbReference>
<keyword evidence="1" id="KW-0472">Membrane</keyword>
<comment type="caution">
    <text evidence="3">The sequence shown here is derived from an EMBL/GenBank/DDBJ whole genome shotgun (WGS) entry which is preliminary data.</text>
</comment>
<dbReference type="InterPro" id="IPR008756">
    <property type="entry name" value="Peptidase_M56"/>
</dbReference>
<dbReference type="AlphaFoldDB" id="A0AB73T640"/>
<sequence length="552" mass="61157">MSLLQMSISAAVMIFIITVIRAIAINRLPKKTFIALWGIVLLRLLVPFTLPSPISVYSLAVRPKAGQTGSTPILNIFPSSTNAAAPAVTVTAGISPWMWVWGIGLALCILYFTIAYIRCRRQFMISRPAENDFTVKWLAEHKCRRPVSIRQTEKITAPLTYGILRPVILMPSQTDWTDTKKLKYVLAHEYVHIRRFDGVTKFLLTAALCIHWFNPLVWVMYVLANRDIELSCDEKVVRLFGETVKSAYALTLIGMEEKKSGLTPLCNHFSRNAIEERIVAIMKIKKTTVFNLAAACAVVAVIGSTFGTSAAAESVSQNLPAIEEAIVTSPDGPYASKFLPDPDIYAKYSSYGISISQDGKRLLYNGQDVRLFADEHSDGEAFYYDEAGTANLAVTRNSLGEITGVDTISEEAAQKYRSAFFGADVNSTAQVNNENEVNAAAQINSKEVSGGTKFEQYSPYGIDYISEVNIMYFKGQRVKVFIDESAGVFNAFWTDEDGTVNLSVVRDSSGQITGIETISEEKVQDYRVAADNYEQDLLNGVEEKIAEKYSDK</sequence>
<feature type="transmembrane region" description="Helical" evidence="1">
    <location>
        <begin position="32"/>
        <end position="50"/>
    </location>
</feature>
<gene>
    <name evidence="3" type="ORF">C7383_104221</name>
</gene>
<dbReference type="CDD" id="cd07341">
    <property type="entry name" value="M56_BlaR1_MecR1_like"/>
    <property type="match status" value="1"/>
</dbReference>
<dbReference type="PANTHER" id="PTHR34978">
    <property type="entry name" value="POSSIBLE SENSOR-TRANSDUCER PROTEIN BLAR"/>
    <property type="match status" value="1"/>
</dbReference>
<organism evidence="3 4">
    <name type="scientific">Murimonas intestini</name>
    <dbReference type="NCBI Taxonomy" id="1337051"/>
    <lineage>
        <taxon>Bacteria</taxon>
        <taxon>Bacillati</taxon>
        <taxon>Bacillota</taxon>
        <taxon>Clostridia</taxon>
        <taxon>Lachnospirales</taxon>
        <taxon>Lachnospiraceae</taxon>
        <taxon>Murimonas</taxon>
    </lineage>
</organism>
<accession>A0AB73T640</accession>
<evidence type="ECO:0000256" key="1">
    <source>
        <dbReference type="SAM" id="Phobius"/>
    </source>
</evidence>
<evidence type="ECO:0000259" key="2">
    <source>
        <dbReference type="Pfam" id="PF05569"/>
    </source>
</evidence>
<keyword evidence="4" id="KW-1185">Reference proteome</keyword>
<dbReference type="EMBL" id="QGGY01000004">
    <property type="protein sequence ID" value="PWJ76775.1"/>
    <property type="molecule type" value="Genomic_DNA"/>
</dbReference>
<proteinExistence type="predicted"/>
<reference evidence="3 4" key="1">
    <citation type="submission" date="2018-05" db="EMBL/GenBank/DDBJ databases">
        <authorList>
            <person name="Goeker M."/>
            <person name="Huntemann M."/>
            <person name="Clum A."/>
            <person name="Pillay M."/>
            <person name="Palaniappan K."/>
            <person name="Varghese N."/>
            <person name="Mikhailova N."/>
            <person name="Stamatis D."/>
            <person name="Reddy T."/>
            <person name="Daum C."/>
            <person name="Shapiro N."/>
            <person name="Ivanova N."/>
            <person name="Kyrpides N."/>
            <person name="Woyke T."/>
        </authorList>
    </citation>
    <scope>NUCLEOTIDE SEQUENCE [LARGE SCALE GENOMIC DNA]</scope>
    <source>
        <strain evidence="3 4">DSM 26524</strain>
    </source>
</reference>
<dbReference type="Pfam" id="PF05569">
    <property type="entry name" value="Peptidase_M56"/>
    <property type="match status" value="1"/>
</dbReference>
<keyword evidence="1" id="KW-1133">Transmembrane helix</keyword>
<dbReference type="RefSeq" id="WP_109625916.1">
    <property type="nucleotide sequence ID" value="NZ_JANKBI010000019.1"/>
</dbReference>
<keyword evidence="1" id="KW-0812">Transmembrane</keyword>
<feature type="domain" description="Peptidase M56" evidence="2">
    <location>
        <begin position="2"/>
        <end position="281"/>
    </location>
</feature>
<feature type="transmembrane region" description="Helical" evidence="1">
    <location>
        <begin position="6"/>
        <end position="25"/>
    </location>
</feature>
<protein>
    <submittedName>
        <fullName evidence="3">Beta-lactamase regulating signal transducer with metallopeptidase domain</fullName>
    </submittedName>
</protein>
<dbReference type="Proteomes" id="UP000245412">
    <property type="component" value="Unassembled WGS sequence"/>
</dbReference>
<name>A0AB73T640_9FIRM</name>